<evidence type="ECO:0000256" key="2">
    <source>
        <dbReference type="ARBA" id="ARBA00022723"/>
    </source>
</evidence>
<dbReference type="AlphaFoldDB" id="A0A6C0X766"/>
<name>A0A6C0X766_PALCI</name>
<evidence type="ECO:0000256" key="1">
    <source>
        <dbReference type="ARBA" id="ARBA00006787"/>
    </source>
</evidence>
<reference evidence="6" key="1">
    <citation type="journal article" date="2020" name="Front. Physiol.">
        <title>Characterization and Function Analysis of the Beta-Carotene Oxygenase-like Genes in Carotenoids Metabolism of the Ridgetail White Prawn Exopalaemon carinicauda.</title>
        <authorList>
            <person name="Jin Y."/>
            <person name="Yu Y."/>
            <person name="Zhang C."/>
            <person name="Li S."/>
            <person name="Zhang X."/>
            <person name="Li F."/>
        </authorList>
    </citation>
    <scope>NUCLEOTIDE SEQUENCE</scope>
</reference>
<dbReference type="GO" id="GO:0042574">
    <property type="term" value="P:retinal metabolic process"/>
    <property type="evidence" value="ECO:0007669"/>
    <property type="project" value="TreeGrafter"/>
</dbReference>
<comment type="cofactor">
    <cofactor evidence="4">
        <name>Fe(2+)</name>
        <dbReference type="ChEBI" id="CHEBI:29033"/>
    </cofactor>
    <text evidence="4">Binds 1 Fe(2+) ion per subunit.</text>
</comment>
<protein>
    <submittedName>
        <fullName evidence="5">Beta-carotene oxygenase 2</fullName>
    </submittedName>
    <submittedName>
        <fullName evidence="6">EcBCO-like1</fullName>
    </submittedName>
</protein>
<evidence type="ECO:0000256" key="4">
    <source>
        <dbReference type="PIRSR" id="PIRSR604294-1"/>
    </source>
</evidence>
<feature type="binding site" evidence="4">
    <location>
        <position position="234"/>
    </location>
    <ligand>
        <name>Fe cation</name>
        <dbReference type="ChEBI" id="CHEBI:24875"/>
        <note>catalytic</note>
    </ligand>
</feature>
<dbReference type="GO" id="GO:0046872">
    <property type="term" value="F:metal ion binding"/>
    <property type="evidence" value="ECO:0007669"/>
    <property type="project" value="UniProtKB-KW"/>
</dbReference>
<dbReference type="GO" id="GO:0003834">
    <property type="term" value="F:beta-carotene 15,15'-dioxygenase activity"/>
    <property type="evidence" value="ECO:0007669"/>
    <property type="project" value="TreeGrafter"/>
</dbReference>
<dbReference type="PANTHER" id="PTHR10543:SF132">
    <property type="entry name" value="BETA,BETA-CAROTENE 15,15'-DIOXYGENASE"/>
    <property type="match status" value="1"/>
</dbReference>
<dbReference type="RefSeq" id="XP_068208771.1">
    <property type="nucleotide sequence ID" value="XM_068352670.1"/>
</dbReference>
<feature type="binding site" evidence="4">
    <location>
        <position position="173"/>
    </location>
    <ligand>
        <name>Fe cation</name>
        <dbReference type="ChEBI" id="CHEBI:24875"/>
        <note>catalytic</note>
    </ligand>
</feature>
<dbReference type="GO" id="GO:0010436">
    <property type="term" value="F:carotenoid dioxygenase activity"/>
    <property type="evidence" value="ECO:0007669"/>
    <property type="project" value="TreeGrafter"/>
</dbReference>
<organism evidence="5">
    <name type="scientific">Palaemon carinicauda</name>
    <name type="common">Ridgetail white prawn</name>
    <name type="synonym">Exopalaemon carinicauda</name>
    <dbReference type="NCBI Taxonomy" id="392227"/>
    <lineage>
        <taxon>Eukaryota</taxon>
        <taxon>Metazoa</taxon>
        <taxon>Ecdysozoa</taxon>
        <taxon>Arthropoda</taxon>
        <taxon>Crustacea</taxon>
        <taxon>Multicrustacea</taxon>
        <taxon>Malacostraca</taxon>
        <taxon>Eumalacostraca</taxon>
        <taxon>Eucarida</taxon>
        <taxon>Decapoda</taxon>
        <taxon>Pleocyemata</taxon>
        <taxon>Caridea</taxon>
        <taxon>Palaemonoidea</taxon>
        <taxon>Palaemonidae</taxon>
        <taxon>Palaemon</taxon>
    </lineage>
</organism>
<dbReference type="EMBL" id="MN906761">
    <property type="protein sequence ID" value="QNU40509.1"/>
    <property type="molecule type" value="mRNA"/>
</dbReference>
<evidence type="ECO:0000313" key="6">
    <source>
        <dbReference type="EMBL" id="QNU40509.1"/>
    </source>
</evidence>
<keyword evidence="3 4" id="KW-0408">Iron</keyword>
<feature type="binding site" evidence="4">
    <location>
        <position position="306"/>
    </location>
    <ligand>
        <name>Fe cation</name>
        <dbReference type="ChEBI" id="CHEBI:24875"/>
        <note>catalytic</note>
    </ligand>
</feature>
<evidence type="ECO:0000313" key="5">
    <source>
        <dbReference type="EMBL" id="QIC55133.1"/>
    </source>
</evidence>
<comment type="similarity">
    <text evidence="1">Belongs to the carotenoid oxygenase family.</text>
</comment>
<sequence length="521" mass="58714">MELFKENFHNAEECVEPVLTKSKGEIPSWLCGSFVRVGPGKFDLSEDFSVNHWMDGLAIMYKFSINGGQVSFRSKYLRSDAYKKACVAQKPIFTEFGTHSYPDPSKNIFSRMISTFDAHVMTDNCSNTVTCIEDNVFVATETCFIRRVDPVTLDTKEKVDLNKYTSVNFASSHPLTDASGATYNLGSSFMGGPKYHVLRVPPSDEKKNCTEPWMNARVVANIPSSWRASFGYNHSFGMSENYIVFCEQPMLLNTLKLATSQVKSKSLHECMEWHPQEKVKFIVLNKNTGEVQKVNYICDKPFLVFHHANTYEEKGHLVVDLVAYPNPEILNKLYLNKVKMNEYNKEDPPQLVRFVLPLVHDIQSVPEGQELVTIPGTDASAIKVREGHIQVTGMDIGEPGWDMPTINKAYSAKPYHYVYGTGGWDQGYYKNAVSKIDVDSGRTWLWRGTEYQYLSEPIFVGAPNAIDEDDGVLLASVCDVQPGKSDFMLVLDARTMEEIARCEVSAKVPNGLHGIFLPDKF</sequence>
<dbReference type="RefSeq" id="XP_068208769.1">
    <property type="nucleotide sequence ID" value="XM_068352668.1"/>
</dbReference>
<dbReference type="GeneID" id="137622203"/>
<dbReference type="RefSeq" id="XP_068208770.1">
    <property type="nucleotide sequence ID" value="XM_068352669.1"/>
</dbReference>
<dbReference type="GO" id="GO:0016121">
    <property type="term" value="P:carotene catabolic process"/>
    <property type="evidence" value="ECO:0007669"/>
    <property type="project" value="TreeGrafter"/>
</dbReference>
<dbReference type="PANTHER" id="PTHR10543">
    <property type="entry name" value="BETA-CAROTENE DIOXYGENASE"/>
    <property type="match status" value="1"/>
</dbReference>
<keyword evidence="2 4" id="KW-0479">Metal-binding</keyword>
<feature type="binding site" evidence="4">
    <location>
        <position position="513"/>
    </location>
    <ligand>
        <name>Fe cation</name>
        <dbReference type="ChEBI" id="CHEBI:24875"/>
        <note>catalytic</note>
    </ligand>
</feature>
<evidence type="ECO:0000256" key="3">
    <source>
        <dbReference type="ARBA" id="ARBA00023004"/>
    </source>
</evidence>
<proteinExistence type="evidence at transcript level"/>
<dbReference type="Pfam" id="PF03055">
    <property type="entry name" value="RPE65"/>
    <property type="match status" value="1"/>
</dbReference>
<reference evidence="5" key="2">
    <citation type="journal article" date="2020" name="Int. J. Biol. Macromol.">
        <title>CRISPR/Cas9-mediated deletion of beta, beta-carotene 9', 10'-oxygenase gene (EcBCO2) from Exopalaemon carinicauda.</title>
        <authorList>
            <person name="Sun Y."/>
            <person name="Liu M."/>
            <person name="Yan C."/>
            <person name="Yang H."/>
            <person name="Wu Z."/>
            <person name="Liu Y."/>
            <person name="Su N."/>
            <person name="Hou J."/>
            <person name="Zhang J."/>
            <person name="Yang F."/>
            <person name="Zhang J."/>
        </authorList>
    </citation>
    <scope>NUCLEOTIDE SEQUENCE</scope>
</reference>
<accession>A0A6C0X766</accession>
<dbReference type="EMBL" id="MN729335">
    <property type="protein sequence ID" value="QIC55133.1"/>
    <property type="molecule type" value="mRNA"/>
</dbReference>
<dbReference type="InterPro" id="IPR004294">
    <property type="entry name" value="Carotenoid_Oase"/>
</dbReference>